<gene>
    <name evidence="1" type="ORF">CDAR_240001</name>
</gene>
<comment type="caution">
    <text evidence="1">The sequence shown here is derived from an EMBL/GenBank/DDBJ whole genome shotgun (WGS) entry which is preliminary data.</text>
</comment>
<organism evidence="1 2">
    <name type="scientific">Caerostris darwini</name>
    <dbReference type="NCBI Taxonomy" id="1538125"/>
    <lineage>
        <taxon>Eukaryota</taxon>
        <taxon>Metazoa</taxon>
        <taxon>Ecdysozoa</taxon>
        <taxon>Arthropoda</taxon>
        <taxon>Chelicerata</taxon>
        <taxon>Arachnida</taxon>
        <taxon>Araneae</taxon>
        <taxon>Araneomorphae</taxon>
        <taxon>Entelegynae</taxon>
        <taxon>Araneoidea</taxon>
        <taxon>Araneidae</taxon>
        <taxon>Caerostris</taxon>
    </lineage>
</organism>
<accession>A0AAV4SFT9</accession>
<evidence type="ECO:0000313" key="1">
    <source>
        <dbReference type="EMBL" id="GIY33268.1"/>
    </source>
</evidence>
<name>A0AAV4SFT9_9ARAC</name>
<dbReference type="AlphaFoldDB" id="A0AAV4SFT9"/>
<reference evidence="1 2" key="1">
    <citation type="submission" date="2021-06" db="EMBL/GenBank/DDBJ databases">
        <title>Caerostris darwini draft genome.</title>
        <authorList>
            <person name="Kono N."/>
            <person name="Arakawa K."/>
        </authorList>
    </citation>
    <scope>NUCLEOTIDE SEQUENCE [LARGE SCALE GENOMIC DNA]</scope>
</reference>
<sequence length="44" mass="4898">MVESCEKQNKTTTQTSTVAFSWSQVCYRFISTVIAPRGEIPSQG</sequence>
<dbReference type="EMBL" id="BPLQ01007920">
    <property type="protein sequence ID" value="GIY33268.1"/>
    <property type="molecule type" value="Genomic_DNA"/>
</dbReference>
<feature type="non-terminal residue" evidence="1">
    <location>
        <position position="44"/>
    </location>
</feature>
<proteinExistence type="predicted"/>
<evidence type="ECO:0000313" key="2">
    <source>
        <dbReference type="Proteomes" id="UP001054837"/>
    </source>
</evidence>
<keyword evidence="2" id="KW-1185">Reference proteome</keyword>
<protein>
    <submittedName>
        <fullName evidence="1">Uncharacterized protein</fullName>
    </submittedName>
</protein>
<dbReference type="Proteomes" id="UP001054837">
    <property type="component" value="Unassembled WGS sequence"/>
</dbReference>